<dbReference type="EMBL" id="JAOB01000074">
    <property type="protein sequence ID" value="EUA19083.1"/>
    <property type="molecule type" value="Genomic_DNA"/>
</dbReference>
<gene>
    <name evidence="1" type="ORF">I553_10229</name>
</gene>
<organism evidence="1">
    <name type="scientific">Mycobacterium xenopi 4042</name>
    <dbReference type="NCBI Taxonomy" id="1299334"/>
    <lineage>
        <taxon>Bacteria</taxon>
        <taxon>Bacillati</taxon>
        <taxon>Actinomycetota</taxon>
        <taxon>Actinomycetes</taxon>
        <taxon>Mycobacteriales</taxon>
        <taxon>Mycobacteriaceae</taxon>
        <taxon>Mycobacterium</taxon>
    </lineage>
</organism>
<sequence>MTSCAQLRSALDVRELGVFVVRFRAGLFAPHMALLVITNGSQRGHAEPSAPPNTSCAPICIWRNAIGWCPSRRRALRFLQADPLSTNDSDTKALAAFARAERPNDG</sequence>
<proteinExistence type="predicted"/>
<protein>
    <submittedName>
        <fullName evidence="1">Uncharacterized protein</fullName>
    </submittedName>
</protein>
<accession>X7ZK46</accession>
<reference evidence="1" key="1">
    <citation type="submission" date="2014-01" db="EMBL/GenBank/DDBJ databases">
        <authorList>
            <person name="Brown-Elliot B."/>
            <person name="Wallace R."/>
            <person name="Lenaerts A."/>
            <person name="Ordway D."/>
            <person name="DeGroote M.A."/>
            <person name="Parker T."/>
            <person name="Sizemore C."/>
            <person name="Tallon L.J."/>
            <person name="Sadzewicz L.K."/>
            <person name="Sengamalay N."/>
            <person name="Fraser C.M."/>
            <person name="Hine E."/>
            <person name="Shefchek K.A."/>
            <person name="Das S.P."/>
            <person name="Tettelin H."/>
        </authorList>
    </citation>
    <scope>NUCLEOTIDE SEQUENCE [LARGE SCALE GENOMIC DNA]</scope>
    <source>
        <strain evidence="1">4042</strain>
    </source>
</reference>
<dbReference type="PATRIC" id="fig|1299334.3.peg.8055"/>
<name>X7ZK46_MYCXE</name>
<evidence type="ECO:0000313" key="1">
    <source>
        <dbReference type="EMBL" id="EUA19083.1"/>
    </source>
</evidence>
<comment type="caution">
    <text evidence="1">The sequence shown here is derived from an EMBL/GenBank/DDBJ whole genome shotgun (WGS) entry which is preliminary data.</text>
</comment>
<dbReference type="AlphaFoldDB" id="X7ZK46"/>